<dbReference type="EnsemblMetazoa" id="AALFPA23_008852.R12114">
    <property type="protein sequence ID" value="AALFPA23_008852.P12114"/>
    <property type="gene ID" value="AALFPA23_008852"/>
</dbReference>
<sequence>MYLMDHDYCKVPNNDDFTDVEYLVEEFENVKPYLPTALRSTTGTQTDAEVKDSAARRCDCARKRARMEKESKRLRRLLALERAKCRMLKAKLRKLREELRILRAIKKRQEARKVAAVKRFFRKILYFGNHSF</sequence>
<name>A0ABM1YGB4_AEDAL</name>
<keyword evidence="3" id="KW-1185">Reference proteome</keyword>
<proteinExistence type="predicted"/>
<dbReference type="Proteomes" id="UP000069940">
    <property type="component" value="Unassembled WGS sequence"/>
</dbReference>
<dbReference type="GeneID" id="109423989"/>
<reference evidence="2" key="2">
    <citation type="submission" date="2025-05" db="UniProtKB">
        <authorList>
            <consortium name="EnsemblMetazoa"/>
        </authorList>
    </citation>
    <scope>IDENTIFICATION</scope>
    <source>
        <strain evidence="2">Foshan</strain>
    </source>
</reference>
<feature type="coiled-coil region" evidence="1">
    <location>
        <begin position="64"/>
        <end position="112"/>
    </location>
</feature>
<evidence type="ECO:0000313" key="2">
    <source>
        <dbReference type="EnsemblMetazoa" id="AALFPA23_008852.P12114"/>
    </source>
</evidence>
<dbReference type="RefSeq" id="XP_019554604.3">
    <property type="nucleotide sequence ID" value="XM_019699059.3"/>
</dbReference>
<evidence type="ECO:0000256" key="1">
    <source>
        <dbReference type="SAM" id="Coils"/>
    </source>
</evidence>
<protein>
    <recommendedName>
        <fullName evidence="4">BZIP domain-containing protein</fullName>
    </recommendedName>
</protein>
<keyword evidence="1" id="KW-0175">Coiled coil</keyword>
<evidence type="ECO:0000313" key="3">
    <source>
        <dbReference type="Proteomes" id="UP000069940"/>
    </source>
</evidence>
<evidence type="ECO:0008006" key="4">
    <source>
        <dbReference type="Google" id="ProtNLM"/>
    </source>
</evidence>
<organism evidence="2 3">
    <name type="scientific">Aedes albopictus</name>
    <name type="common">Asian tiger mosquito</name>
    <name type="synonym">Stegomyia albopicta</name>
    <dbReference type="NCBI Taxonomy" id="7160"/>
    <lineage>
        <taxon>Eukaryota</taxon>
        <taxon>Metazoa</taxon>
        <taxon>Ecdysozoa</taxon>
        <taxon>Arthropoda</taxon>
        <taxon>Hexapoda</taxon>
        <taxon>Insecta</taxon>
        <taxon>Pterygota</taxon>
        <taxon>Neoptera</taxon>
        <taxon>Endopterygota</taxon>
        <taxon>Diptera</taxon>
        <taxon>Nematocera</taxon>
        <taxon>Culicoidea</taxon>
        <taxon>Culicidae</taxon>
        <taxon>Culicinae</taxon>
        <taxon>Aedini</taxon>
        <taxon>Aedes</taxon>
        <taxon>Stegomyia</taxon>
    </lineage>
</organism>
<reference evidence="3" key="1">
    <citation type="journal article" date="2015" name="Proc. Natl. Acad. Sci. U.S.A.">
        <title>Genome sequence of the Asian Tiger mosquito, Aedes albopictus, reveals insights into its biology, genetics, and evolution.</title>
        <authorList>
            <person name="Chen X.G."/>
            <person name="Jiang X."/>
            <person name="Gu J."/>
            <person name="Xu M."/>
            <person name="Wu Y."/>
            <person name="Deng Y."/>
            <person name="Zhang C."/>
            <person name="Bonizzoni M."/>
            <person name="Dermauw W."/>
            <person name="Vontas J."/>
            <person name="Armbruster P."/>
            <person name="Huang X."/>
            <person name="Yang Y."/>
            <person name="Zhang H."/>
            <person name="He W."/>
            <person name="Peng H."/>
            <person name="Liu Y."/>
            <person name="Wu K."/>
            <person name="Chen J."/>
            <person name="Lirakis M."/>
            <person name="Topalis P."/>
            <person name="Van Leeuwen T."/>
            <person name="Hall A.B."/>
            <person name="Jiang X."/>
            <person name="Thorpe C."/>
            <person name="Mueller R.L."/>
            <person name="Sun C."/>
            <person name="Waterhouse R.M."/>
            <person name="Yan G."/>
            <person name="Tu Z.J."/>
            <person name="Fang X."/>
            <person name="James A.A."/>
        </authorList>
    </citation>
    <scope>NUCLEOTIDE SEQUENCE [LARGE SCALE GENOMIC DNA]</scope>
    <source>
        <strain evidence="3">Foshan</strain>
    </source>
</reference>
<accession>A0ABM1YGB4</accession>